<feature type="compositionally biased region" description="Low complexity" evidence="2">
    <location>
        <begin position="1181"/>
        <end position="1211"/>
    </location>
</feature>
<sequence>MALRRGRRASRASKAIRDPDSETASDRHTVAASGYGDIRDDESLSSLTSLDDDDSQSDDDGIADHRTKTPIDSTSKSAGSPLLQPPPSPPKVEWLATSRSRRSTAGNRMKSMLANEASVAEDPDSDLELLFAEDENDAGFVYEGNDDDLNLDSSDDDEDNENDDELEGERELERLDKAARLAARKRHAQAAIPAKFRKKVRIQQPTKDSAETDSPSQTPSTTATGDSASRRASRKRAERTSWLPSATDKPTRASERKTTRISKEQLHQRMREGEERRKKLIAAMERQAKKRAALKKPPLTQDQRIAEAALVEKRNAKSLNRWEEAEKQREEERRAKLAALNNRTLKGPVITYWSGVREWNDNMNGAHMALEEKPKRKRATKAEKDKSVAIGTTSAGDNAGQQDKSKAEADKTTTKSCDKAESVGHGEDVGKAERNAHEADETPRRADPRPQLQPQATDTEVGPPEDDDGDVAMADAPLTSAGSAIEMPSTPQLLQPHTPTKLNATPAIPAKQPAGLQLPPGFAPPSTDIHIMPPPSLSREAPIQRPMTSSVLAAPVLAPPHGVPDLLEESLTLSLGMSAPTMSPGGFLVPPLVSIFRRPSLSEFSTPGTLGTGSTLGSTVLAKPPLSESPSVAALKRQSLDVSGAKEICGSSDGKVVAISGAVDAPDTSHIVEDNDKDSEKKPAGPAMRTAYILQNFDENIIKDKTVQTQILFGQKMNRIAKPQAPALCVITNMPAKYRDPVTGLPYHNAYAYKQIQKLRNGDFNWSSLLGAYVGSTSMAAQNVPARFLTGKVSEKENEDKASKAKEDDKGKANGDSKTKTKADGESSSTDGGKPDSTTVSPVPGDATSAPAPQASQNTQTSRISSTLSQPSSATVSTSTTLSGANPSSTPNLKTSTGATTILQPPIVPLTQPHLLRPPPPAGLPPQPPSHLAPPSAPPLQPSPTPPTAPLINGQAWGIPRPPPIPQPRARPRQSTHTRNAHTKPSSISSTPLAKPVGPTPTLQFQSTLAPPSISLGAKQGLVPRPTTSTNPAFRPVASSPTTASVVTRPAATHPNPAPFLAQPKLQGFTPRAAQAQSARTSTVSSASASVPTKPATSAASPRAPKQVSVVPQAGTLSTVVAPPAVAQERPLSTVTAAQTHKSPLTAGGLISGLSAPRPAPLSIAASTGSRPGSTLQATGSSSLVSAPASVPAPSTPSAPASSVPLSAPAPCKIAIPTPAQATSPSIAIPPSTLSSAPTATPTPAAATIGKLADTPIP</sequence>
<feature type="compositionally biased region" description="Basic and acidic residues" evidence="2">
    <location>
        <begin position="15"/>
        <end position="29"/>
    </location>
</feature>
<feature type="compositionally biased region" description="Polar residues" evidence="2">
    <location>
        <begin position="390"/>
        <end position="402"/>
    </location>
</feature>
<feature type="compositionally biased region" description="Low complexity" evidence="2">
    <location>
        <begin position="1070"/>
        <end position="1106"/>
    </location>
</feature>
<proteinExistence type="inferred from homology"/>
<gene>
    <name evidence="4" type="ORF">HOO65_021139</name>
</gene>
<feature type="compositionally biased region" description="Basic and acidic residues" evidence="2">
    <location>
        <begin position="249"/>
        <end position="277"/>
    </location>
</feature>
<comment type="caution">
    <text evidence="4">The sequence shown here is derived from an EMBL/GenBank/DDBJ whole genome shotgun (WGS) entry which is preliminary data.</text>
</comment>
<feature type="compositionally biased region" description="Low complexity" evidence="2">
    <location>
        <begin position="1219"/>
        <end position="1249"/>
    </location>
</feature>
<feature type="compositionally biased region" description="Pro residues" evidence="2">
    <location>
        <begin position="916"/>
        <end position="949"/>
    </location>
</feature>
<evidence type="ECO:0000313" key="4">
    <source>
        <dbReference type="EMBL" id="KAL2890597.1"/>
    </source>
</evidence>
<dbReference type="Pfam" id="PF08265">
    <property type="entry name" value="YL1_C"/>
    <property type="match status" value="1"/>
</dbReference>
<feature type="region of interest" description="Disordered" evidence="2">
    <location>
        <begin position="1132"/>
        <end position="1258"/>
    </location>
</feature>
<feature type="compositionally biased region" description="Polar residues" evidence="2">
    <location>
        <begin position="884"/>
        <end position="903"/>
    </location>
</feature>
<dbReference type="RefSeq" id="XP_070861777.1">
    <property type="nucleotide sequence ID" value="XM_071006318.1"/>
</dbReference>
<feature type="compositionally biased region" description="Basic and acidic residues" evidence="2">
    <location>
        <begin position="793"/>
        <end position="825"/>
    </location>
</feature>
<feature type="compositionally biased region" description="Polar residues" evidence="2">
    <location>
        <begin position="1001"/>
        <end position="1010"/>
    </location>
</feature>
<evidence type="ECO:0000256" key="2">
    <source>
        <dbReference type="SAM" id="MobiDB-lite"/>
    </source>
</evidence>
<keyword evidence="5" id="KW-1185">Reference proteome</keyword>
<feature type="compositionally biased region" description="Polar residues" evidence="2">
    <location>
        <begin position="983"/>
        <end position="992"/>
    </location>
</feature>
<reference evidence="4 5" key="1">
    <citation type="submission" date="2020-05" db="EMBL/GenBank/DDBJ databases">
        <title>Ceratocystis lukuohia genome.</title>
        <authorList>
            <person name="Harrington T.C."/>
            <person name="Kim K."/>
            <person name="Mayers C.G."/>
        </authorList>
    </citation>
    <scope>NUCLEOTIDE SEQUENCE [LARGE SCALE GENOMIC DNA]</scope>
    <source>
        <strain evidence="4 5">C4212</strain>
    </source>
</reference>
<feature type="compositionally biased region" description="Pro residues" evidence="2">
    <location>
        <begin position="960"/>
        <end position="969"/>
    </location>
</feature>
<feature type="compositionally biased region" description="Polar residues" evidence="2">
    <location>
        <begin position="1132"/>
        <end position="1143"/>
    </location>
</feature>
<evidence type="ECO:0000259" key="3">
    <source>
        <dbReference type="SMART" id="SM00993"/>
    </source>
</evidence>
<feature type="compositionally biased region" description="Acidic residues" evidence="2">
    <location>
        <begin position="50"/>
        <end position="61"/>
    </location>
</feature>
<feature type="compositionally biased region" description="Basic and acidic residues" evidence="2">
    <location>
        <begin position="403"/>
        <end position="448"/>
    </location>
</feature>
<feature type="compositionally biased region" description="Polar residues" evidence="2">
    <location>
        <begin position="854"/>
        <end position="868"/>
    </location>
</feature>
<name>A0ABR4MQR0_9PEZI</name>
<feature type="compositionally biased region" description="Basic residues" evidence="2">
    <location>
        <begin position="970"/>
        <end position="982"/>
    </location>
</feature>
<dbReference type="Pfam" id="PF05764">
    <property type="entry name" value="YL1"/>
    <property type="match status" value="1"/>
</dbReference>
<feature type="compositionally biased region" description="Basic and acidic residues" evidence="2">
    <location>
        <begin position="369"/>
        <end position="387"/>
    </location>
</feature>
<accession>A0ABR4MQR0</accession>
<feature type="region of interest" description="Disordered" evidence="2">
    <location>
        <begin position="365"/>
        <end position="474"/>
    </location>
</feature>
<dbReference type="GeneID" id="98116772"/>
<feature type="compositionally biased region" description="Low complexity" evidence="2">
    <location>
        <begin position="869"/>
        <end position="883"/>
    </location>
</feature>
<feature type="compositionally biased region" description="Acidic residues" evidence="2">
    <location>
        <begin position="119"/>
        <end position="137"/>
    </location>
</feature>
<feature type="compositionally biased region" description="Basic residues" evidence="2">
    <location>
        <begin position="1"/>
        <end position="11"/>
    </location>
</feature>
<feature type="compositionally biased region" description="Polar residues" evidence="2">
    <location>
        <begin position="826"/>
        <end position="841"/>
    </location>
</feature>
<feature type="compositionally biased region" description="Polar residues" evidence="2">
    <location>
        <begin position="1165"/>
        <end position="1180"/>
    </location>
</feature>
<feature type="compositionally biased region" description="Basic and acidic residues" evidence="2">
    <location>
        <begin position="169"/>
        <end position="179"/>
    </location>
</feature>
<feature type="compositionally biased region" description="Acidic residues" evidence="2">
    <location>
        <begin position="144"/>
        <end position="168"/>
    </location>
</feature>
<dbReference type="PANTHER" id="PTHR13275">
    <property type="entry name" value="YL-1 PROTEIN TRANSCRIPTION FACTOR-LIKE 1"/>
    <property type="match status" value="1"/>
</dbReference>
<dbReference type="Proteomes" id="UP001610728">
    <property type="component" value="Unassembled WGS sequence"/>
</dbReference>
<dbReference type="SMART" id="SM00993">
    <property type="entry name" value="YL1_C"/>
    <property type="match status" value="1"/>
</dbReference>
<dbReference type="InterPro" id="IPR046757">
    <property type="entry name" value="YL1_N"/>
</dbReference>
<dbReference type="EMBL" id="JABSNW010000002">
    <property type="protein sequence ID" value="KAL2890597.1"/>
    <property type="molecule type" value="Genomic_DNA"/>
</dbReference>
<organism evidence="4 5">
    <name type="scientific">Ceratocystis lukuohia</name>
    <dbReference type="NCBI Taxonomy" id="2019550"/>
    <lineage>
        <taxon>Eukaryota</taxon>
        <taxon>Fungi</taxon>
        <taxon>Dikarya</taxon>
        <taxon>Ascomycota</taxon>
        <taxon>Pezizomycotina</taxon>
        <taxon>Sordariomycetes</taxon>
        <taxon>Hypocreomycetidae</taxon>
        <taxon>Microascales</taxon>
        <taxon>Ceratocystidaceae</taxon>
        <taxon>Ceratocystis</taxon>
    </lineage>
</organism>
<feature type="domain" description="Vps72/YL1 C-terminal" evidence="3">
    <location>
        <begin position="727"/>
        <end position="756"/>
    </location>
</feature>
<feature type="region of interest" description="Disordered" evidence="2">
    <location>
        <begin position="792"/>
        <end position="1107"/>
    </location>
</feature>
<evidence type="ECO:0000256" key="1">
    <source>
        <dbReference type="ARBA" id="ARBA00006832"/>
    </source>
</evidence>
<feature type="compositionally biased region" description="Polar residues" evidence="2">
    <location>
        <begin position="203"/>
        <end position="226"/>
    </location>
</feature>
<feature type="region of interest" description="Disordered" evidence="2">
    <location>
        <begin position="1"/>
        <end position="301"/>
    </location>
</feature>
<evidence type="ECO:0000313" key="5">
    <source>
        <dbReference type="Proteomes" id="UP001610728"/>
    </source>
</evidence>
<dbReference type="PANTHER" id="PTHR13275:SF4">
    <property type="entry name" value="VACUOLAR PROTEIN SORTING-ASSOCIATED PROTEIN 72 HOMOLOG"/>
    <property type="match status" value="1"/>
</dbReference>
<comment type="similarity">
    <text evidence="1">Belongs to the VPS72/YL1 family.</text>
</comment>
<protein>
    <submittedName>
        <fullName evidence="4">YL1 nuclear protein</fullName>
    </submittedName>
</protein>
<dbReference type="InterPro" id="IPR013272">
    <property type="entry name" value="Vps72/YL1_C"/>
</dbReference>